<dbReference type="SUPFAM" id="SSF46689">
    <property type="entry name" value="Homeodomain-like"/>
    <property type="match status" value="1"/>
</dbReference>
<dbReference type="Gene3D" id="1.10.10.60">
    <property type="entry name" value="Homeodomain-like"/>
    <property type="match status" value="1"/>
</dbReference>
<sequence>MRTWTTLNLAAHEQYSYWREVICLAYTVLDPVCRERDSFESTVRATEIGGLTISDTVSKAQTVIRGKHEIRRLMTEDFYVILQLDGRCKVSQHNRESVISAGDFVMVDASEPFDIAFEDFNILTFSIPHQRLLPLLRSAQDAVAVRGSAASSISPLTRSYLQSLKDASEDWPEQVKDVTTSHLLNLLALTFGPAANTESRSSERHALKVAIDRYIDANLANPQLSVAMVAGHFHLSPRSLHRLFELSGQSFTQMILDKRLGRAAAMLKDTARELSVSEVAYRAGFSDLSHFCKTFSRRYGISASQFRRAPYEPLNLPAEPGYTPGIILPPSS</sequence>
<proteinExistence type="predicted"/>
<keyword evidence="3" id="KW-0804">Transcription</keyword>
<gene>
    <name evidence="5" type="ORF">SAMN04488038_101269</name>
</gene>
<name>A0A1H9A474_9GAMM</name>
<feature type="domain" description="HTH araC/xylS-type" evidence="4">
    <location>
        <begin position="209"/>
        <end position="309"/>
    </location>
</feature>
<dbReference type="InterPro" id="IPR018062">
    <property type="entry name" value="HTH_AraC-typ_CS"/>
</dbReference>
<evidence type="ECO:0000313" key="6">
    <source>
        <dbReference type="Proteomes" id="UP000199233"/>
    </source>
</evidence>
<dbReference type="Pfam" id="PF12833">
    <property type="entry name" value="HTH_18"/>
    <property type="match status" value="1"/>
</dbReference>
<dbReference type="InterPro" id="IPR035418">
    <property type="entry name" value="AraC-bd_2"/>
</dbReference>
<dbReference type="Pfam" id="PF14525">
    <property type="entry name" value="AraC_binding_2"/>
    <property type="match status" value="1"/>
</dbReference>
<dbReference type="InterPro" id="IPR009057">
    <property type="entry name" value="Homeodomain-like_sf"/>
</dbReference>
<dbReference type="RefSeq" id="WP_093280964.1">
    <property type="nucleotide sequence ID" value="NZ_FOFS01000001.1"/>
</dbReference>
<dbReference type="STRING" id="489703.SAMN04488038_101269"/>
<evidence type="ECO:0000256" key="2">
    <source>
        <dbReference type="ARBA" id="ARBA00023125"/>
    </source>
</evidence>
<protein>
    <submittedName>
        <fullName evidence="5">AraC-type DNA-binding protein</fullName>
    </submittedName>
</protein>
<evidence type="ECO:0000256" key="3">
    <source>
        <dbReference type="ARBA" id="ARBA00023163"/>
    </source>
</evidence>
<dbReference type="PANTHER" id="PTHR46796">
    <property type="entry name" value="HTH-TYPE TRANSCRIPTIONAL ACTIVATOR RHAS-RELATED"/>
    <property type="match status" value="1"/>
</dbReference>
<evidence type="ECO:0000313" key="5">
    <source>
        <dbReference type="EMBL" id="SEP71490.1"/>
    </source>
</evidence>
<dbReference type="InterPro" id="IPR018060">
    <property type="entry name" value="HTH_AraC"/>
</dbReference>
<dbReference type="OrthoDB" id="2547276at2"/>
<reference evidence="5 6" key="1">
    <citation type="submission" date="2016-10" db="EMBL/GenBank/DDBJ databases">
        <authorList>
            <person name="de Groot N.N."/>
        </authorList>
    </citation>
    <scope>NUCLEOTIDE SEQUENCE [LARGE SCALE GENOMIC DNA]</scope>
    <source>
        <strain evidence="5 6">DSM 25927</strain>
    </source>
</reference>
<dbReference type="PRINTS" id="PR00032">
    <property type="entry name" value="HTHARAC"/>
</dbReference>
<dbReference type="AlphaFoldDB" id="A0A1H9A474"/>
<dbReference type="InterPro" id="IPR020449">
    <property type="entry name" value="Tscrpt_reg_AraC-type_HTH"/>
</dbReference>
<dbReference type="PROSITE" id="PS01124">
    <property type="entry name" value="HTH_ARAC_FAMILY_2"/>
    <property type="match status" value="1"/>
</dbReference>
<dbReference type="PROSITE" id="PS00041">
    <property type="entry name" value="HTH_ARAC_FAMILY_1"/>
    <property type="match status" value="1"/>
</dbReference>
<keyword evidence="1" id="KW-0805">Transcription regulation</keyword>
<keyword evidence="2 5" id="KW-0238">DNA-binding</keyword>
<organism evidence="5 6">
    <name type="scientific">Solimonas aquatica</name>
    <dbReference type="NCBI Taxonomy" id="489703"/>
    <lineage>
        <taxon>Bacteria</taxon>
        <taxon>Pseudomonadati</taxon>
        <taxon>Pseudomonadota</taxon>
        <taxon>Gammaproteobacteria</taxon>
        <taxon>Nevskiales</taxon>
        <taxon>Nevskiaceae</taxon>
        <taxon>Solimonas</taxon>
    </lineage>
</organism>
<accession>A0A1H9A474</accession>
<keyword evidence="6" id="KW-1185">Reference proteome</keyword>
<dbReference type="GO" id="GO:0043565">
    <property type="term" value="F:sequence-specific DNA binding"/>
    <property type="evidence" value="ECO:0007669"/>
    <property type="project" value="InterPro"/>
</dbReference>
<evidence type="ECO:0000256" key="1">
    <source>
        <dbReference type="ARBA" id="ARBA00023015"/>
    </source>
</evidence>
<dbReference type="Proteomes" id="UP000199233">
    <property type="component" value="Unassembled WGS sequence"/>
</dbReference>
<dbReference type="EMBL" id="FOFS01000001">
    <property type="protein sequence ID" value="SEP71490.1"/>
    <property type="molecule type" value="Genomic_DNA"/>
</dbReference>
<dbReference type="GO" id="GO:0003700">
    <property type="term" value="F:DNA-binding transcription factor activity"/>
    <property type="evidence" value="ECO:0007669"/>
    <property type="project" value="InterPro"/>
</dbReference>
<dbReference type="SMART" id="SM00342">
    <property type="entry name" value="HTH_ARAC"/>
    <property type="match status" value="1"/>
</dbReference>
<evidence type="ECO:0000259" key="4">
    <source>
        <dbReference type="PROSITE" id="PS01124"/>
    </source>
</evidence>
<dbReference type="InterPro" id="IPR050204">
    <property type="entry name" value="AraC_XylS_family_regulators"/>
</dbReference>
<dbReference type="PANTHER" id="PTHR46796:SF6">
    <property type="entry name" value="ARAC SUBFAMILY"/>
    <property type="match status" value="1"/>
</dbReference>